<reference evidence="2 3" key="1">
    <citation type="journal article" date="2021" name="BMC Biol.">
        <title>Horizontally acquired antibacterial genes associated with adaptive radiation of ladybird beetles.</title>
        <authorList>
            <person name="Li H.S."/>
            <person name="Tang X.F."/>
            <person name="Huang Y.H."/>
            <person name="Xu Z.Y."/>
            <person name="Chen M.L."/>
            <person name="Du X.Y."/>
            <person name="Qiu B.Y."/>
            <person name="Chen P.T."/>
            <person name="Zhang W."/>
            <person name="Slipinski A."/>
            <person name="Escalona H.E."/>
            <person name="Waterhouse R.M."/>
            <person name="Zwick A."/>
            <person name="Pang H."/>
        </authorList>
    </citation>
    <scope>NUCLEOTIDE SEQUENCE [LARGE SCALE GENOMIC DNA]</scope>
    <source>
        <strain evidence="2">SYSU2018</strain>
    </source>
</reference>
<accession>A0ABD2MHI0</accession>
<evidence type="ECO:0000313" key="2">
    <source>
        <dbReference type="EMBL" id="KAL3265846.1"/>
    </source>
</evidence>
<sequence>MNKWLVTIFAVALVQVTYAQSVNDLANELRVIIGSKQANISINIGLQSKLITQTRQALRDTTSKAISNLRGQLIGLNDVAKTAITNASQQSKSIEQCIADEQAALSPLNIDDIRNCANSDILTLAGSLLGQLGAVQGDLGSAVRNCIQLSPLDLTEIRSCVDNALVDVDDSVNTINNEIQSLVNAALESTEECTKAEETQLNGVISDIEENLNKCVDAILNA</sequence>
<evidence type="ECO:0000256" key="1">
    <source>
        <dbReference type="SAM" id="SignalP"/>
    </source>
</evidence>
<organism evidence="2 3">
    <name type="scientific">Cryptolaemus montrouzieri</name>
    <dbReference type="NCBI Taxonomy" id="559131"/>
    <lineage>
        <taxon>Eukaryota</taxon>
        <taxon>Metazoa</taxon>
        <taxon>Ecdysozoa</taxon>
        <taxon>Arthropoda</taxon>
        <taxon>Hexapoda</taxon>
        <taxon>Insecta</taxon>
        <taxon>Pterygota</taxon>
        <taxon>Neoptera</taxon>
        <taxon>Endopterygota</taxon>
        <taxon>Coleoptera</taxon>
        <taxon>Polyphaga</taxon>
        <taxon>Cucujiformia</taxon>
        <taxon>Coccinelloidea</taxon>
        <taxon>Coccinellidae</taxon>
        <taxon>Scymninae</taxon>
        <taxon>Scymnini</taxon>
        <taxon>Cryptolaemus</taxon>
    </lineage>
</organism>
<dbReference type="EMBL" id="JABFTP020000001">
    <property type="protein sequence ID" value="KAL3265846.1"/>
    <property type="molecule type" value="Genomic_DNA"/>
</dbReference>
<name>A0ABD2MHI0_9CUCU</name>
<dbReference type="AlphaFoldDB" id="A0ABD2MHI0"/>
<evidence type="ECO:0000313" key="3">
    <source>
        <dbReference type="Proteomes" id="UP001516400"/>
    </source>
</evidence>
<gene>
    <name evidence="2" type="ORF">HHI36_010042</name>
</gene>
<keyword evidence="1" id="KW-0732">Signal</keyword>
<protein>
    <submittedName>
        <fullName evidence="2">Uncharacterized protein</fullName>
    </submittedName>
</protein>
<comment type="caution">
    <text evidence="2">The sequence shown here is derived from an EMBL/GenBank/DDBJ whole genome shotgun (WGS) entry which is preliminary data.</text>
</comment>
<feature type="chain" id="PRO_5044837656" evidence="1">
    <location>
        <begin position="20"/>
        <end position="222"/>
    </location>
</feature>
<keyword evidence="3" id="KW-1185">Reference proteome</keyword>
<feature type="signal peptide" evidence="1">
    <location>
        <begin position="1"/>
        <end position="19"/>
    </location>
</feature>
<proteinExistence type="predicted"/>
<dbReference type="Proteomes" id="UP001516400">
    <property type="component" value="Unassembled WGS sequence"/>
</dbReference>